<feature type="transmembrane region" description="Helical" evidence="15">
    <location>
        <begin position="187"/>
        <end position="207"/>
    </location>
</feature>
<evidence type="ECO:0000256" key="7">
    <source>
        <dbReference type="ARBA" id="ARBA00022605"/>
    </source>
</evidence>
<dbReference type="AlphaFoldDB" id="A0A4P9X2A3"/>
<evidence type="ECO:0000256" key="4">
    <source>
        <dbReference type="ARBA" id="ARBA00004810"/>
    </source>
</evidence>
<keyword evidence="9" id="KW-0677">Repeat</keyword>
<dbReference type="NCBIfam" id="TIGR01124">
    <property type="entry name" value="ilvA_2Cterm"/>
    <property type="match status" value="1"/>
</dbReference>
<evidence type="ECO:0000256" key="2">
    <source>
        <dbReference type="ARBA" id="ARBA00001933"/>
    </source>
</evidence>
<dbReference type="CDD" id="cd04907">
    <property type="entry name" value="ACT_ThrD-I_2"/>
    <property type="match status" value="1"/>
</dbReference>
<dbReference type="GO" id="GO:0005739">
    <property type="term" value="C:mitochondrion"/>
    <property type="evidence" value="ECO:0007669"/>
    <property type="project" value="UniProtKB-SubCell"/>
</dbReference>
<dbReference type="EMBL" id="ML014302">
    <property type="protein sequence ID" value="RKO99263.1"/>
    <property type="molecule type" value="Genomic_DNA"/>
</dbReference>
<evidence type="ECO:0000256" key="8">
    <source>
        <dbReference type="ARBA" id="ARBA00022624"/>
    </source>
</evidence>
<keyword evidence="13 14" id="KW-0100">Branched-chain amino acid biosynthesis</keyword>
<keyword evidence="15" id="KW-0812">Transmembrane</keyword>
<evidence type="ECO:0000256" key="14">
    <source>
        <dbReference type="RuleBase" id="RU362012"/>
    </source>
</evidence>
<dbReference type="PANTHER" id="PTHR48078">
    <property type="entry name" value="THREONINE DEHYDRATASE, MITOCHONDRIAL-RELATED"/>
    <property type="match status" value="1"/>
</dbReference>
<dbReference type="PROSITE" id="PS51672">
    <property type="entry name" value="ACT_LIKE"/>
    <property type="match status" value="1"/>
</dbReference>
<evidence type="ECO:0000256" key="15">
    <source>
        <dbReference type="SAM" id="Phobius"/>
    </source>
</evidence>
<dbReference type="Proteomes" id="UP000274922">
    <property type="component" value="Unassembled WGS sequence"/>
</dbReference>
<organism evidence="17 18">
    <name type="scientific">Caulochytrium protostelioides</name>
    <dbReference type="NCBI Taxonomy" id="1555241"/>
    <lineage>
        <taxon>Eukaryota</taxon>
        <taxon>Fungi</taxon>
        <taxon>Fungi incertae sedis</taxon>
        <taxon>Chytridiomycota</taxon>
        <taxon>Chytridiomycota incertae sedis</taxon>
        <taxon>Chytridiomycetes</taxon>
        <taxon>Caulochytriales</taxon>
        <taxon>Caulochytriaceae</taxon>
        <taxon>Caulochytrium</taxon>
    </lineage>
</organism>
<dbReference type="SUPFAM" id="SSF55021">
    <property type="entry name" value="ACT-like"/>
    <property type="match status" value="2"/>
</dbReference>
<dbReference type="GO" id="GO:0006565">
    <property type="term" value="P:L-serine catabolic process"/>
    <property type="evidence" value="ECO:0007669"/>
    <property type="project" value="TreeGrafter"/>
</dbReference>
<keyword evidence="12 14" id="KW-0456">Lyase</keyword>
<feature type="domain" description="ACT-like" evidence="16">
    <location>
        <begin position="440"/>
        <end position="513"/>
    </location>
</feature>
<dbReference type="GO" id="GO:0003941">
    <property type="term" value="F:L-serine ammonia-lyase activity"/>
    <property type="evidence" value="ECO:0007669"/>
    <property type="project" value="TreeGrafter"/>
</dbReference>
<evidence type="ECO:0000256" key="9">
    <source>
        <dbReference type="ARBA" id="ARBA00022737"/>
    </source>
</evidence>
<comment type="similarity">
    <text evidence="5 14">Belongs to the serine/threonine dehydratase family.</text>
</comment>
<proteinExistence type="inferred from homology"/>
<comment type="pathway">
    <text evidence="4 14">Amino-acid biosynthesis; L-isoleucine biosynthesis; 2-oxobutanoate from L-threonine: step 1/1.</text>
</comment>
<dbReference type="STRING" id="1555241.A0A4P9X2A3"/>
<dbReference type="CDD" id="cd01562">
    <property type="entry name" value="Thr-dehyd"/>
    <property type="match status" value="1"/>
</dbReference>
<evidence type="ECO:0000259" key="16">
    <source>
        <dbReference type="PROSITE" id="PS51672"/>
    </source>
</evidence>
<dbReference type="CDD" id="cd04906">
    <property type="entry name" value="ACT_ThrD-I_1"/>
    <property type="match status" value="1"/>
</dbReference>
<dbReference type="GO" id="GO:0009097">
    <property type="term" value="P:isoleucine biosynthetic process"/>
    <property type="evidence" value="ECO:0007669"/>
    <property type="project" value="UniProtKB-UniRule"/>
</dbReference>
<dbReference type="InterPro" id="IPR045865">
    <property type="entry name" value="ACT-like_dom_sf"/>
</dbReference>
<evidence type="ECO:0000256" key="6">
    <source>
        <dbReference type="ARBA" id="ARBA00011881"/>
    </source>
</evidence>
<keyword evidence="15" id="KW-1133">Transmembrane helix</keyword>
<evidence type="ECO:0000313" key="18">
    <source>
        <dbReference type="Proteomes" id="UP000274922"/>
    </source>
</evidence>
<evidence type="ECO:0000313" key="17">
    <source>
        <dbReference type="EMBL" id="RKO99263.1"/>
    </source>
</evidence>
<evidence type="ECO:0000256" key="3">
    <source>
        <dbReference type="ARBA" id="ARBA00004173"/>
    </source>
</evidence>
<dbReference type="FunFam" id="3.40.50.1100:FF:000005">
    <property type="entry name" value="Threonine dehydratase catabolic"/>
    <property type="match status" value="1"/>
</dbReference>
<gene>
    <name evidence="17" type="ORF">CXG81DRAFT_14733</name>
</gene>
<evidence type="ECO:0000256" key="5">
    <source>
        <dbReference type="ARBA" id="ARBA00010869"/>
    </source>
</evidence>
<reference evidence="18" key="1">
    <citation type="journal article" date="2018" name="Nat. Microbiol.">
        <title>Leveraging single-cell genomics to expand the fungal tree of life.</title>
        <authorList>
            <person name="Ahrendt S.R."/>
            <person name="Quandt C.A."/>
            <person name="Ciobanu D."/>
            <person name="Clum A."/>
            <person name="Salamov A."/>
            <person name="Andreopoulos B."/>
            <person name="Cheng J.F."/>
            <person name="Woyke T."/>
            <person name="Pelin A."/>
            <person name="Henrissat B."/>
            <person name="Reynolds N.K."/>
            <person name="Benny G.L."/>
            <person name="Smith M.E."/>
            <person name="James T.Y."/>
            <person name="Grigoriev I.V."/>
        </authorList>
    </citation>
    <scope>NUCLEOTIDE SEQUENCE [LARGE SCALE GENOMIC DNA]</scope>
    <source>
        <strain evidence="18">ATCC 52028</strain>
    </source>
</reference>
<dbReference type="UniPathway" id="UPA00047">
    <property type="reaction ID" value="UER00054"/>
</dbReference>
<dbReference type="Gene3D" id="3.40.50.1100">
    <property type="match status" value="2"/>
</dbReference>
<comment type="catalytic activity">
    <reaction evidence="1 14">
        <text>L-threonine = 2-oxobutanoate + NH4(+)</text>
        <dbReference type="Rhea" id="RHEA:22108"/>
        <dbReference type="ChEBI" id="CHEBI:16763"/>
        <dbReference type="ChEBI" id="CHEBI:28938"/>
        <dbReference type="ChEBI" id="CHEBI:57926"/>
        <dbReference type="EC" id="4.3.1.19"/>
    </reaction>
</comment>
<dbReference type="Pfam" id="PF00585">
    <property type="entry name" value="Thr_dehydrat_C"/>
    <property type="match status" value="2"/>
</dbReference>
<keyword evidence="11" id="KW-0496">Mitochondrion</keyword>
<dbReference type="FunFam" id="3.40.50.1100:FF:000008">
    <property type="entry name" value="L-threonine dehydratase"/>
    <property type="match status" value="1"/>
</dbReference>
<keyword evidence="18" id="KW-1185">Reference proteome</keyword>
<evidence type="ECO:0000256" key="1">
    <source>
        <dbReference type="ARBA" id="ARBA00001274"/>
    </source>
</evidence>
<dbReference type="InterPro" id="IPR001926">
    <property type="entry name" value="TrpB-like_PALP"/>
</dbReference>
<keyword evidence="10 14" id="KW-0663">Pyridoxal phosphate</keyword>
<comment type="subunit">
    <text evidence="6">Homotetramer.</text>
</comment>
<keyword evidence="8 14" id="KW-0412">Isoleucine biosynthesis</keyword>
<comment type="cofactor">
    <cofactor evidence="2 14">
        <name>pyridoxal 5'-phosphate</name>
        <dbReference type="ChEBI" id="CHEBI:597326"/>
    </cofactor>
</comment>
<keyword evidence="15" id="KW-0472">Membrane</keyword>
<dbReference type="InterPro" id="IPR001721">
    <property type="entry name" value="TD_ACT-like"/>
</dbReference>
<dbReference type="InterPro" id="IPR050147">
    <property type="entry name" value="Ser/Thr_Dehydratase"/>
</dbReference>
<keyword evidence="7 14" id="KW-0028">Amino-acid biosynthesis</keyword>
<comment type="subcellular location">
    <subcellularLocation>
        <location evidence="3">Mitochondrion</location>
    </subcellularLocation>
</comment>
<dbReference type="FunFam" id="3.40.1020.10:FF:000001">
    <property type="entry name" value="L-threonine dehydratase"/>
    <property type="match status" value="1"/>
</dbReference>
<evidence type="ECO:0000256" key="11">
    <source>
        <dbReference type="ARBA" id="ARBA00023128"/>
    </source>
</evidence>
<evidence type="ECO:0000256" key="13">
    <source>
        <dbReference type="ARBA" id="ARBA00023304"/>
    </source>
</evidence>
<dbReference type="EC" id="4.3.1.19" evidence="14"/>
<dbReference type="SUPFAM" id="SSF53686">
    <property type="entry name" value="Tryptophan synthase beta subunit-like PLP-dependent enzymes"/>
    <property type="match status" value="1"/>
</dbReference>
<name>A0A4P9X2A3_9FUNG</name>
<dbReference type="InterPro" id="IPR036052">
    <property type="entry name" value="TrpB-like_PALP_sf"/>
</dbReference>
<dbReference type="PANTHER" id="PTHR48078:SF11">
    <property type="entry name" value="THREONINE DEHYDRATASE, MITOCHONDRIAL"/>
    <property type="match status" value="1"/>
</dbReference>
<dbReference type="NCBIfam" id="NF006674">
    <property type="entry name" value="PRK09224.1"/>
    <property type="match status" value="1"/>
</dbReference>
<dbReference type="Pfam" id="PF00291">
    <property type="entry name" value="PALP"/>
    <property type="match status" value="1"/>
</dbReference>
<dbReference type="Gene3D" id="3.40.1020.10">
    <property type="entry name" value="Biosynthetic Threonine Deaminase, Domain 3"/>
    <property type="match status" value="1"/>
</dbReference>
<dbReference type="GO" id="GO:0004794">
    <property type="term" value="F:threonine deaminase activity"/>
    <property type="evidence" value="ECO:0007669"/>
    <property type="project" value="UniProtKB-UniRule"/>
</dbReference>
<sequence>MQYNPAHAYSARTRQTIEPDYLKLILMARVYDVAKESPLSAARLLSARLRNTILIKREDLQSVFSFKCRGAYNRMQHLAPSERAKGVVACSAGNHAQGVALSAREMGMRATIVMPVATPPIKYMNVERLGATVVLHGADFDEAKAECARLSTEQGLVNIPPFDDPYVIAGQGTIGVEILRQTEVRDLFAIFVPIGGGGIAAGIGAYVKRIAPHVRIIGVETYDADSMTQALRCGAPTTLRQVGLFADGTAVRRVGSETYRLCQQYLDETILVNTDETCAAIKDIFEDTRGIVEPSGALATAGCKKYLQMRGLTNKKCVVIASGANMSFERLRFVAERAGLGENREALINVVIPEKPGSFLRLHDIIAPRPVTEFSYRYGDSDRAHIFMSFVVKDRDAELRSIFAQLEQNEMEALDASENEFAKAHARYLVGGRRVVPDERVFRFSFPERPGALNHFLQQLMAPGGWNISLFHYRNYGGDVGKVMAGIQVPPASAGNFNKFLSDLRYPYVEETNNPFYRNFLQ</sequence>
<dbReference type="OrthoDB" id="4418812at2759"/>
<dbReference type="InterPro" id="IPR038110">
    <property type="entry name" value="TD_ACT-like_sf"/>
</dbReference>
<accession>A0A4P9X2A3</accession>
<dbReference type="InterPro" id="IPR005787">
    <property type="entry name" value="Thr_deHydtase_biosynth"/>
</dbReference>
<protein>
    <recommendedName>
        <fullName evidence="14">Threonine dehydratase</fullName>
        <ecNumber evidence="14">4.3.1.19</ecNumber>
    </recommendedName>
    <alternativeName>
        <fullName evidence="14">Threonine deaminase</fullName>
    </alternativeName>
</protein>
<evidence type="ECO:0000256" key="10">
    <source>
        <dbReference type="ARBA" id="ARBA00022898"/>
    </source>
</evidence>
<dbReference type="GO" id="GO:0006567">
    <property type="term" value="P:L-threonine catabolic process"/>
    <property type="evidence" value="ECO:0007669"/>
    <property type="project" value="TreeGrafter"/>
</dbReference>
<evidence type="ECO:0000256" key="12">
    <source>
        <dbReference type="ARBA" id="ARBA00023239"/>
    </source>
</evidence>